<gene>
    <name evidence="2" type="ORF">HEK616_57090</name>
</gene>
<evidence type="ECO:0000256" key="1">
    <source>
        <dbReference type="SAM" id="MobiDB-lite"/>
    </source>
</evidence>
<keyword evidence="3" id="KW-1185">Reference proteome</keyword>
<feature type="compositionally biased region" description="Basic and acidic residues" evidence="1">
    <location>
        <begin position="15"/>
        <end position="25"/>
    </location>
</feature>
<accession>A0ABM8A0S1</accession>
<dbReference type="EMBL" id="AP026073">
    <property type="protein sequence ID" value="BDM72222.1"/>
    <property type="molecule type" value="Genomic_DNA"/>
</dbReference>
<protein>
    <submittedName>
        <fullName evidence="2">Uncharacterized protein</fullName>
    </submittedName>
</protein>
<organism evidence="2 3">
    <name type="scientific">Streptomyces nigrescens</name>
    <dbReference type="NCBI Taxonomy" id="1920"/>
    <lineage>
        <taxon>Bacteria</taxon>
        <taxon>Bacillati</taxon>
        <taxon>Actinomycetota</taxon>
        <taxon>Actinomycetes</taxon>
        <taxon>Kitasatosporales</taxon>
        <taxon>Streptomycetaceae</taxon>
        <taxon>Streptomyces</taxon>
    </lineage>
</organism>
<proteinExistence type="predicted"/>
<reference evidence="2" key="1">
    <citation type="submission" date="2022-06" db="EMBL/GenBank/DDBJ databases">
        <title>Complete genome sequence of Streptomyces nigrescens HEK616.</title>
        <authorList>
            <person name="Asamizu S."/>
            <person name="Onaka H."/>
        </authorList>
    </citation>
    <scope>NUCLEOTIDE SEQUENCE</scope>
    <source>
        <strain evidence="2">HEK616</strain>
    </source>
</reference>
<evidence type="ECO:0000313" key="3">
    <source>
        <dbReference type="Proteomes" id="UP001059597"/>
    </source>
</evidence>
<sequence length="81" mass="8509">MQVHRPQQQSAEQPAARDEHIESVRPADGGGGAGGHPSIKHGGGARCLHVAVIPAFRALHRKMQSGIVAGDDVSGGRRWEA</sequence>
<feature type="compositionally biased region" description="Gly residues" evidence="1">
    <location>
        <begin position="28"/>
        <end position="43"/>
    </location>
</feature>
<feature type="region of interest" description="Disordered" evidence="1">
    <location>
        <begin position="1"/>
        <end position="43"/>
    </location>
</feature>
<evidence type="ECO:0000313" key="2">
    <source>
        <dbReference type="EMBL" id="BDM72222.1"/>
    </source>
</evidence>
<name>A0ABM8A0S1_STRNI</name>
<feature type="compositionally biased region" description="Polar residues" evidence="1">
    <location>
        <begin position="1"/>
        <end position="12"/>
    </location>
</feature>
<dbReference type="Proteomes" id="UP001059597">
    <property type="component" value="Chromosome"/>
</dbReference>